<name>A0A8T5Z5B1_ECOLX</name>
<protein>
    <submittedName>
        <fullName evidence="1">Uncharacterized protein</fullName>
    </submittedName>
</protein>
<dbReference type="NCBIfam" id="NF042415">
    <property type="entry name" value="STY0301_fam"/>
    <property type="match status" value="1"/>
</dbReference>
<comment type="caution">
    <text evidence="1">The sequence shown here is derived from an EMBL/GenBank/DDBJ whole genome shotgun (WGS) entry which is preliminary data.</text>
</comment>
<dbReference type="InterPro" id="IPR049973">
    <property type="entry name" value="STY0301-like"/>
</dbReference>
<dbReference type="EMBL" id="WTQT01000002">
    <property type="protein sequence ID" value="MWR36591.1"/>
    <property type="molecule type" value="Genomic_DNA"/>
</dbReference>
<dbReference type="AlphaFoldDB" id="A0A8T5Z5B1"/>
<proteinExistence type="predicted"/>
<reference evidence="1 2" key="1">
    <citation type="submission" date="2019-12" db="EMBL/GenBank/DDBJ databases">
        <title>Enteriobacteria Tanzani isolates_8377-8380.</title>
        <authorList>
            <person name="Subbiah M."/>
            <person name="Call D."/>
        </authorList>
    </citation>
    <scope>NUCLEOTIDE SEQUENCE [LARGE SCALE GENOMIC DNA]</scope>
    <source>
        <strain evidence="1 2">8379wE2</strain>
    </source>
</reference>
<gene>
    <name evidence="1" type="ORF">GP975_00415</name>
</gene>
<sequence length="108" mass="12880">MKSFVQPQWRVSPRQEPRQWLTHISITQDKPENFGDQKPEMKKIKQETWLIWNTEGATAKESDRYWFSCIYSYGLVWLSQPVPVNTHSCKTLYFDEPPREKTVSLICE</sequence>
<evidence type="ECO:0000313" key="1">
    <source>
        <dbReference type="EMBL" id="MWR36591.1"/>
    </source>
</evidence>
<accession>A0A8T5Z5B1</accession>
<evidence type="ECO:0000313" key="2">
    <source>
        <dbReference type="Proteomes" id="UP000460875"/>
    </source>
</evidence>
<organism evidence="1 2">
    <name type="scientific">Escherichia coli</name>
    <dbReference type="NCBI Taxonomy" id="562"/>
    <lineage>
        <taxon>Bacteria</taxon>
        <taxon>Pseudomonadati</taxon>
        <taxon>Pseudomonadota</taxon>
        <taxon>Gammaproteobacteria</taxon>
        <taxon>Enterobacterales</taxon>
        <taxon>Enterobacteriaceae</taxon>
        <taxon>Escherichia</taxon>
    </lineage>
</organism>
<dbReference type="Proteomes" id="UP000460875">
    <property type="component" value="Unassembled WGS sequence"/>
</dbReference>